<dbReference type="Proteomes" id="UP000225833">
    <property type="component" value="Unassembled WGS sequence"/>
</dbReference>
<feature type="transmembrane region" description="Helical" evidence="7">
    <location>
        <begin position="193"/>
        <end position="211"/>
    </location>
</feature>
<feature type="transmembrane region" description="Helical" evidence="7">
    <location>
        <begin position="112"/>
        <end position="133"/>
    </location>
</feature>
<keyword evidence="4" id="KW-0813">Transport</keyword>
<evidence type="ECO:0000256" key="6">
    <source>
        <dbReference type="ARBA" id="ARBA00023136"/>
    </source>
</evidence>
<dbReference type="PANTHER" id="PTHR30086">
    <property type="entry name" value="ARGININE EXPORTER PROTEIN ARGO"/>
    <property type="match status" value="1"/>
</dbReference>
<dbReference type="GO" id="GO:0015171">
    <property type="term" value="F:amino acid transmembrane transporter activity"/>
    <property type="evidence" value="ECO:0007669"/>
    <property type="project" value="TreeGrafter"/>
</dbReference>
<dbReference type="Proteomes" id="UP000665047">
    <property type="component" value="Chromosome"/>
</dbReference>
<evidence type="ECO:0000256" key="4">
    <source>
        <dbReference type="ARBA" id="ARBA00022970"/>
    </source>
</evidence>
<gene>
    <name evidence="9" type="ORF">HGO23_00080</name>
    <name evidence="8" type="ORF">Xbud_02977</name>
</gene>
<feature type="transmembrane region" description="Helical" evidence="7">
    <location>
        <begin position="153"/>
        <end position="172"/>
    </location>
</feature>
<protein>
    <submittedName>
        <fullName evidence="9">LysE family translocator</fullName>
    </submittedName>
    <submittedName>
        <fullName evidence="8">Lysine transporter LysE</fullName>
    </submittedName>
</protein>
<dbReference type="PIRSF" id="PIRSF006324">
    <property type="entry name" value="LeuE"/>
    <property type="match status" value="1"/>
</dbReference>
<comment type="subcellular location">
    <subcellularLocation>
        <location evidence="1">Cell membrane</location>
        <topology evidence="1">Multi-pass membrane protein</topology>
    </subcellularLocation>
</comment>
<sequence>MPSIETLITFISISTFLCFLPGPDNLFILSQSAINGRKVGILITIGLCIGLAIHISLVSLGIAAMLRENAIAFEVIRIFGIIYLTYLAWGAFKAKPAFIQGSTDNFHDTKKLISKGILMNLSNPKIIIFFLAFLPQFTNKSTNIIPVSLQSLYLGMIFSIITFIVFSIISYLSGYLSEVISHKPEIQNILNKITALIFVVLAINLLISGGFA</sequence>
<dbReference type="AlphaFoldDB" id="A0A2D0IU52"/>
<keyword evidence="6 7" id="KW-0472">Membrane</keyword>
<evidence type="ECO:0000256" key="5">
    <source>
        <dbReference type="ARBA" id="ARBA00022989"/>
    </source>
</evidence>
<feature type="transmembrane region" description="Helical" evidence="7">
    <location>
        <begin position="70"/>
        <end position="92"/>
    </location>
</feature>
<dbReference type="EMBL" id="NIBS01000019">
    <property type="protein sequence ID" value="PHM25405.1"/>
    <property type="molecule type" value="Genomic_DNA"/>
</dbReference>
<keyword evidence="5 7" id="KW-1133">Transmembrane helix</keyword>
<proteinExistence type="predicted"/>
<organism evidence="8 10">
    <name type="scientific">Xenorhabdus budapestensis</name>
    <dbReference type="NCBI Taxonomy" id="290110"/>
    <lineage>
        <taxon>Bacteria</taxon>
        <taxon>Pseudomonadati</taxon>
        <taxon>Pseudomonadota</taxon>
        <taxon>Gammaproteobacteria</taxon>
        <taxon>Enterobacterales</taxon>
        <taxon>Morganellaceae</taxon>
        <taxon>Xenorhabdus</taxon>
    </lineage>
</organism>
<dbReference type="OrthoDB" id="581870at2"/>
<keyword evidence="11" id="KW-1185">Reference proteome</keyword>
<accession>A0A2D0IU52</accession>
<keyword evidence="3 7" id="KW-0812">Transmembrane</keyword>
<feature type="transmembrane region" description="Helical" evidence="7">
    <location>
        <begin position="39"/>
        <end position="64"/>
    </location>
</feature>
<dbReference type="RefSeq" id="WP_099136752.1">
    <property type="nucleotide sequence ID" value="NZ_CAWNNJ010000085.1"/>
</dbReference>
<reference evidence="9 11" key="2">
    <citation type="submission" date="2021-03" db="EMBL/GenBank/DDBJ databases">
        <title>Complete Genome Sequence Data of Xenorhabdus budapestensis strain C72, a Candidate Biological Control Agent, from China.</title>
        <authorList>
            <person name="LI B."/>
            <person name="WANG S."/>
            <person name="QIU D."/>
        </authorList>
    </citation>
    <scope>NUCLEOTIDE SEQUENCE [LARGE SCALE GENOMIC DNA]</scope>
    <source>
        <strain evidence="9 11">C-7-2</strain>
    </source>
</reference>
<evidence type="ECO:0000256" key="7">
    <source>
        <dbReference type="SAM" id="Phobius"/>
    </source>
</evidence>
<evidence type="ECO:0000256" key="2">
    <source>
        <dbReference type="ARBA" id="ARBA00022475"/>
    </source>
</evidence>
<keyword evidence="4" id="KW-0029">Amino-acid transport</keyword>
<evidence type="ECO:0000313" key="8">
    <source>
        <dbReference type="EMBL" id="PHM25405.1"/>
    </source>
</evidence>
<evidence type="ECO:0000256" key="3">
    <source>
        <dbReference type="ARBA" id="ARBA00022692"/>
    </source>
</evidence>
<reference evidence="8 10" key="1">
    <citation type="journal article" date="2017" name="Nat. Microbiol.">
        <title>Natural product diversity associated with the nematode symbionts Photorhabdus and Xenorhabdus.</title>
        <authorList>
            <person name="Tobias N.J."/>
            <person name="Wolff H."/>
            <person name="Djahanschiri B."/>
            <person name="Grundmann F."/>
            <person name="Kronenwerth M."/>
            <person name="Shi Y.M."/>
            <person name="Simonyi S."/>
            <person name="Grun P."/>
            <person name="Shapiro-Ilan D."/>
            <person name="Pidot S.J."/>
            <person name="Stinear T.P."/>
            <person name="Ebersberger I."/>
            <person name="Bode H.B."/>
        </authorList>
    </citation>
    <scope>NUCLEOTIDE SEQUENCE [LARGE SCALE GENOMIC DNA]</scope>
    <source>
        <strain evidence="8 10">DSM 16342</strain>
    </source>
</reference>
<dbReference type="PANTHER" id="PTHR30086:SF20">
    <property type="entry name" value="ARGININE EXPORTER PROTEIN ARGO-RELATED"/>
    <property type="match status" value="1"/>
</dbReference>
<dbReference type="GO" id="GO:0005886">
    <property type="term" value="C:plasma membrane"/>
    <property type="evidence" value="ECO:0007669"/>
    <property type="project" value="UniProtKB-SubCell"/>
</dbReference>
<evidence type="ECO:0000313" key="11">
    <source>
        <dbReference type="Proteomes" id="UP000665047"/>
    </source>
</evidence>
<dbReference type="InterPro" id="IPR001123">
    <property type="entry name" value="LeuE-type"/>
</dbReference>
<evidence type="ECO:0000256" key="1">
    <source>
        <dbReference type="ARBA" id="ARBA00004651"/>
    </source>
</evidence>
<evidence type="ECO:0000313" key="10">
    <source>
        <dbReference type="Proteomes" id="UP000225833"/>
    </source>
</evidence>
<name>A0A2D0IU52_XENBU</name>
<dbReference type="EMBL" id="CP072455">
    <property type="protein sequence ID" value="QTL39893.1"/>
    <property type="molecule type" value="Genomic_DNA"/>
</dbReference>
<dbReference type="Pfam" id="PF01810">
    <property type="entry name" value="LysE"/>
    <property type="match status" value="1"/>
</dbReference>
<feature type="transmembrane region" description="Helical" evidence="7">
    <location>
        <begin position="6"/>
        <end position="27"/>
    </location>
</feature>
<keyword evidence="2" id="KW-1003">Cell membrane</keyword>
<evidence type="ECO:0000313" key="9">
    <source>
        <dbReference type="EMBL" id="QTL39893.1"/>
    </source>
</evidence>